<dbReference type="OrthoDB" id="330204at2"/>
<dbReference type="EMBL" id="FN869568">
    <property type="protein sequence ID" value="SJK83762.1"/>
    <property type="molecule type" value="Genomic_DNA"/>
</dbReference>
<dbReference type="Proteomes" id="UP001322512">
    <property type="component" value="Chromosome"/>
</dbReference>
<dbReference type="Proteomes" id="UP000008707">
    <property type="component" value="Chromosome"/>
</dbReference>
<reference evidence="1" key="1">
    <citation type="journal article" date="2010" name="Environ. Microbiol.">
        <title>A blueprint of ectoine metabolism from the genome of the industrial producer Halomonas elongata DSM 2581(T).</title>
        <authorList>
            <person name="Schwibbert K."/>
            <person name="Marin-Sanguino A."/>
            <person name="Bagyan I."/>
            <person name="Heidrich G."/>
            <person name="Lentzen G."/>
            <person name="Seitz H."/>
            <person name="Rampp M."/>
            <person name="Schuster S.C."/>
            <person name="Klenk H.P."/>
            <person name="Pfeiffer F."/>
            <person name="Oesterhelt D."/>
            <person name="Kunte H.J."/>
        </authorList>
    </citation>
    <scope>NUCLEOTIDE SEQUENCE</scope>
    <source>
        <strain evidence="1">Type strain: DSM 2581</strain>
    </source>
</reference>
<reference evidence="1" key="2">
    <citation type="submission" date="2010-05" db="EMBL/GenBank/DDBJ databases">
        <title>Revision and reannotation of the Halomonas elongata DSM 2581(T) genome.</title>
        <authorList>
            <person name="Pfeiffer F."/>
            <person name="Bagyan I."/>
            <person name="Alfaro-Espinoza G."/>
            <person name="Zamora-Lagos M.A."/>
            <person name="Habermann B."/>
            <person name="Oesterhelt D."/>
            <person name="Kunte H.J."/>
        </authorList>
    </citation>
    <scope>NUCLEOTIDE SEQUENCE</scope>
    <source>
        <strain evidence="1">Type strain: DSM 2581</strain>
    </source>
</reference>
<reference evidence="3" key="3">
    <citation type="journal article" date="2011" name="Environ. Microbiol.">
        <title>A blueprint of ectoine metabolism from the genome of the industrial producer Halomonas elongata DSM 2581(T).</title>
        <authorList>
            <person name="Schwibbert K."/>
            <person name="Marin-Sanguino A."/>
            <person name="Bagyan I."/>
            <person name="Heidrich G."/>
            <person name="Lentzen G."/>
            <person name="Seitz H."/>
            <person name="Rampp M."/>
            <person name="Schuster S.C."/>
            <person name="Klenk H.P."/>
            <person name="Pfeiffer F."/>
            <person name="Oesterhelt D."/>
            <person name="Kunte H.J."/>
        </authorList>
    </citation>
    <scope>NUCLEOTIDE SEQUENCE [LARGE SCALE GENOMIC DNA]</scope>
    <source>
        <strain evidence="3">ATCC 33173 / DSM 2581 / NBRC 15536 / NCIMB 2198 / 1H9</strain>
    </source>
</reference>
<dbReference type="AlphaFoldDB" id="A0A1R4A4C9"/>
<reference evidence="2 4" key="4">
    <citation type="submission" date="2023-11" db="EMBL/GenBank/DDBJ databases">
        <title>MicrobeMod: A computational toolkit for identifying prokaryotic methylation and restriction-modification with nanopore sequencing.</title>
        <authorList>
            <person name="Crits-Christoph A."/>
            <person name="Kang S.C."/>
            <person name="Lee H."/>
            <person name="Ostrov N."/>
        </authorList>
    </citation>
    <scope>NUCLEOTIDE SEQUENCE [LARGE SCALE GENOMIC DNA]</scope>
    <source>
        <strain evidence="2 4">ATCC 33173</strain>
    </source>
</reference>
<evidence type="ECO:0000313" key="2">
    <source>
        <dbReference type="EMBL" id="WPU48105.1"/>
    </source>
</evidence>
<protein>
    <recommendedName>
        <fullName evidence="5">DUF2622 domain-containing protein</fullName>
    </recommendedName>
</protein>
<dbReference type="RefSeq" id="WP_041601953.1">
    <property type="nucleotide sequence ID" value="NC_014532.2"/>
</dbReference>
<evidence type="ECO:0000313" key="3">
    <source>
        <dbReference type="Proteomes" id="UP000008707"/>
    </source>
</evidence>
<dbReference type="KEGG" id="hel:HELO_2105C"/>
<name>A0A1R4A4C9_HALED</name>
<keyword evidence="4" id="KW-1185">Reference proteome</keyword>
<evidence type="ECO:0008006" key="5">
    <source>
        <dbReference type="Google" id="ProtNLM"/>
    </source>
</evidence>
<sequence>MPNFVVRVEMHSASAEHYEMLHEKMKARGYKREAQGTDGRMYRLPDAEYMATKSFSADDVRDETRAMADSIVPGSFVLVSQVEQVSWFLAPAS</sequence>
<dbReference type="GeneID" id="91009383"/>
<gene>
    <name evidence="1" type="ORF">HELO_2105C</name>
    <name evidence="2" type="ORF">SR933_04245</name>
</gene>
<accession>A0A1R4A4C9</accession>
<organism evidence="1 3">
    <name type="scientific">Halomonas elongata (strain ATCC 33173 / DSM 2581 / NBRC 15536 / NCIMB 2198 / 1H9)</name>
    <dbReference type="NCBI Taxonomy" id="768066"/>
    <lineage>
        <taxon>Bacteria</taxon>
        <taxon>Pseudomonadati</taxon>
        <taxon>Pseudomonadota</taxon>
        <taxon>Gammaproteobacteria</taxon>
        <taxon>Oceanospirillales</taxon>
        <taxon>Halomonadaceae</taxon>
        <taxon>Halomonas</taxon>
    </lineage>
</organism>
<dbReference type="EMBL" id="CP139472">
    <property type="protein sequence ID" value="WPU48105.1"/>
    <property type="molecule type" value="Genomic_DNA"/>
</dbReference>
<evidence type="ECO:0000313" key="4">
    <source>
        <dbReference type="Proteomes" id="UP001322512"/>
    </source>
</evidence>
<evidence type="ECO:0000313" key="1">
    <source>
        <dbReference type="EMBL" id="SJK83762.1"/>
    </source>
</evidence>
<proteinExistence type="predicted"/>